<dbReference type="Gene3D" id="3.55.50.30">
    <property type="match status" value="1"/>
</dbReference>
<dbReference type="InterPro" id="IPR012373">
    <property type="entry name" value="Ferrdict_sens_TM"/>
</dbReference>
<dbReference type="PANTHER" id="PTHR30273">
    <property type="entry name" value="PERIPLASMIC SIGNAL SENSOR AND SIGMA FACTOR ACTIVATOR FECR-RELATED"/>
    <property type="match status" value="1"/>
</dbReference>
<dbReference type="Pfam" id="PF04773">
    <property type="entry name" value="FecR"/>
    <property type="match status" value="1"/>
</dbReference>
<dbReference type="PANTHER" id="PTHR30273:SF2">
    <property type="entry name" value="PROTEIN FECR"/>
    <property type="match status" value="1"/>
</dbReference>
<evidence type="ECO:0000256" key="1">
    <source>
        <dbReference type="SAM" id="Phobius"/>
    </source>
</evidence>
<feature type="domain" description="FecR protein" evidence="2">
    <location>
        <begin position="180"/>
        <end position="275"/>
    </location>
</feature>
<dbReference type="Gene3D" id="2.60.120.1440">
    <property type="match status" value="1"/>
</dbReference>
<dbReference type="RefSeq" id="WP_345006712.1">
    <property type="nucleotide sequence ID" value="NZ_BAABCY010000070.1"/>
</dbReference>
<proteinExistence type="predicted"/>
<dbReference type="Pfam" id="PF16344">
    <property type="entry name" value="FecR_C"/>
    <property type="match status" value="1"/>
</dbReference>
<protein>
    <submittedName>
        <fullName evidence="4">DUF4974 domain-containing protein</fullName>
    </submittedName>
</protein>
<dbReference type="EMBL" id="BAABCY010000070">
    <property type="protein sequence ID" value="GAA3575762.1"/>
    <property type="molecule type" value="Genomic_DNA"/>
</dbReference>
<keyword evidence="1" id="KW-0472">Membrane</keyword>
<sequence length="389" mass="45302">MASKQNERIIAKYLINQASFKELDDLEAWIKKPNNEQEFLNYVKVNYSIDYNLKITDTVKTKKLISTLFKREKRKFRVRRIQRYSKYAAVFIGIMISIYVFKNVLFKSLDKDTTTPVIVTNIIQPGTDKATLTLEDGSVVDLEKGVSFITANANSNGEEIVYRIDDKKTKELIYNYLTIPRGGQFYVVLSDGTKVWLNSESKLKYPVSFIEGETRKVELVYGEAYFEVSPSTEHKGTKFKVFNQSQEIEVLGTEFNIKAYRDETSIYTTLVEGRVTVNYENRKQNLMPNQQSSLDVNTKNFLVKEVDVYNEISWKEGVFSFERKPLNEIMRVLSRWYDVDIIFDSKSLEEVKFFGVLGKDQKIEEILETIKNFKIIEVYEIKGKTIILK</sequence>
<keyword evidence="1" id="KW-0812">Transmembrane</keyword>
<dbReference type="InterPro" id="IPR032508">
    <property type="entry name" value="FecR_C"/>
</dbReference>
<keyword evidence="1" id="KW-1133">Transmembrane helix</keyword>
<accession>A0ABP6Y1F8</accession>
<reference evidence="5" key="1">
    <citation type="journal article" date="2019" name="Int. J. Syst. Evol. Microbiol.">
        <title>The Global Catalogue of Microorganisms (GCM) 10K type strain sequencing project: providing services to taxonomists for standard genome sequencing and annotation.</title>
        <authorList>
            <consortium name="The Broad Institute Genomics Platform"/>
            <consortium name="The Broad Institute Genome Sequencing Center for Infectious Disease"/>
            <person name="Wu L."/>
            <person name="Ma J."/>
        </authorList>
    </citation>
    <scope>NUCLEOTIDE SEQUENCE [LARGE SCALE GENOMIC DNA]</scope>
    <source>
        <strain evidence="5">JCM 17111</strain>
    </source>
</reference>
<name>A0ABP6Y1F8_9FLAO</name>
<dbReference type="Proteomes" id="UP001500954">
    <property type="component" value="Unassembled WGS sequence"/>
</dbReference>
<organism evidence="4 5">
    <name type="scientific">Snuella lapsa</name>
    <dbReference type="NCBI Taxonomy" id="870481"/>
    <lineage>
        <taxon>Bacteria</taxon>
        <taxon>Pseudomonadati</taxon>
        <taxon>Bacteroidota</taxon>
        <taxon>Flavobacteriia</taxon>
        <taxon>Flavobacteriales</taxon>
        <taxon>Flavobacteriaceae</taxon>
        <taxon>Snuella</taxon>
    </lineage>
</organism>
<evidence type="ECO:0000313" key="4">
    <source>
        <dbReference type="EMBL" id="GAA3575762.1"/>
    </source>
</evidence>
<comment type="caution">
    <text evidence="4">The sequence shown here is derived from an EMBL/GenBank/DDBJ whole genome shotgun (WGS) entry which is preliminary data.</text>
</comment>
<gene>
    <name evidence="4" type="ORF">GCM10022395_25960</name>
</gene>
<evidence type="ECO:0000313" key="5">
    <source>
        <dbReference type="Proteomes" id="UP001500954"/>
    </source>
</evidence>
<keyword evidence="5" id="KW-1185">Reference proteome</keyword>
<evidence type="ECO:0000259" key="3">
    <source>
        <dbReference type="Pfam" id="PF16344"/>
    </source>
</evidence>
<feature type="domain" description="Protein FecR C-terminal" evidence="3">
    <location>
        <begin position="319"/>
        <end position="388"/>
    </location>
</feature>
<dbReference type="InterPro" id="IPR006860">
    <property type="entry name" value="FecR"/>
</dbReference>
<feature type="transmembrane region" description="Helical" evidence="1">
    <location>
        <begin position="84"/>
        <end position="101"/>
    </location>
</feature>
<evidence type="ECO:0000259" key="2">
    <source>
        <dbReference type="Pfam" id="PF04773"/>
    </source>
</evidence>